<dbReference type="Proteomes" id="UP000886523">
    <property type="component" value="Unassembled WGS sequence"/>
</dbReference>
<dbReference type="GO" id="GO:0042274">
    <property type="term" value="P:ribosomal small subunit biogenesis"/>
    <property type="evidence" value="ECO:0007669"/>
    <property type="project" value="TreeGrafter"/>
</dbReference>
<feature type="compositionally biased region" description="Basic and acidic residues" evidence="7">
    <location>
        <begin position="218"/>
        <end position="230"/>
    </location>
</feature>
<organism evidence="9 10">
    <name type="scientific">Hydnum rufescens UP504</name>
    <dbReference type="NCBI Taxonomy" id="1448309"/>
    <lineage>
        <taxon>Eukaryota</taxon>
        <taxon>Fungi</taxon>
        <taxon>Dikarya</taxon>
        <taxon>Basidiomycota</taxon>
        <taxon>Agaricomycotina</taxon>
        <taxon>Agaricomycetes</taxon>
        <taxon>Cantharellales</taxon>
        <taxon>Hydnaceae</taxon>
        <taxon>Hydnum</taxon>
    </lineage>
</organism>
<dbReference type="EMBL" id="MU128951">
    <property type="protein sequence ID" value="KAF9515365.1"/>
    <property type="molecule type" value="Genomic_DNA"/>
</dbReference>
<dbReference type="OrthoDB" id="3356781at2759"/>
<dbReference type="Gene3D" id="3.10.290.10">
    <property type="entry name" value="RNA-binding S4 domain"/>
    <property type="match status" value="1"/>
</dbReference>
<accession>A0A9P6DYW5</accession>
<gene>
    <name evidence="9" type="ORF">BS47DRAFT_1376270</name>
</gene>
<evidence type="ECO:0000256" key="3">
    <source>
        <dbReference type="ARBA" id="ARBA00022884"/>
    </source>
</evidence>
<keyword evidence="4" id="KW-0689">Ribosomal protein</keyword>
<evidence type="ECO:0000256" key="5">
    <source>
        <dbReference type="ARBA" id="ARBA00023274"/>
    </source>
</evidence>
<proteinExistence type="inferred from homology"/>
<evidence type="ECO:0000256" key="1">
    <source>
        <dbReference type="ARBA" id="ARBA00007465"/>
    </source>
</evidence>
<dbReference type="InterPro" id="IPR036986">
    <property type="entry name" value="S4_RNA-bd_sf"/>
</dbReference>
<evidence type="ECO:0000313" key="10">
    <source>
        <dbReference type="Proteomes" id="UP000886523"/>
    </source>
</evidence>
<dbReference type="SUPFAM" id="SSF55174">
    <property type="entry name" value="Alpha-L RNA-binding motif"/>
    <property type="match status" value="1"/>
</dbReference>
<comment type="caution">
    <text evidence="9">The sequence shown here is derived from an EMBL/GenBank/DDBJ whole genome shotgun (WGS) entry which is preliminary data.</text>
</comment>
<dbReference type="SMART" id="SM00363">
    <property type="entry name" value="S4"/>
    <property type="match status" value="1"/>
</dbReference>
<keyword evidence="10" id="KW-1185">Reference proteome</keyword>
<evidence type="ECO:0000256" key="6">
    <source>
        <dbReference type="PROSITE-ProRule" id="PRU00182"/>
    </source>
</evidence>
<feature type="domain" description="RNA-binding S4" evidence="8">
    <location>
        <begin position="145"/>
        <end position="213"/>
    </location>
</feature>
<evidence type="ECO:0000256" key="4">
    <source>
        <dbReference type="ARBA" id="ARBA00022980"/>
    </source>
</evidence>
<dbReference type="PANTHER" id="PTHR11831">
    <property type="entry name" value="30S 40S RIBOSOMAL PROTEIN"/>
    <property type="match status" value="1"/>
</dbReference>
<evidence type="ECO:0000256" key="2">
    <source>
        <dbReference type="ARBA" id="ARBA00022730"/>
    </source>
</evidence>
<keyword evidence="2" id="KW-0699">rRNA-binding</keyword>
<dbReference type="Pfam" id="PF01479">
    <property type="entry name" value="S4"/>
    <property type="match status" value="1"/>
</dbReference>
<dbReference type="GO" id="GO:0003735">
    <property type="term" value="F:structural constituent of ribosome"/>
    <property type="evidence" value="ECO:0007669"/>
    <property type="project" value="TreeGrafter"/>
</dbReference>
<evidence type="ECO:0000256" key="7">
    <source>
        <dbReference type="SAM" id="MobiDB-lite"/>
    </source>
</evidence>
<dbReference type="PANTHER" id="PTHR11831:SF4">
    <property type="entry name" value="SMALL RIBOSOMAL SUBUNIT PROTEIN US4M"/>
    <property type="match status" value="1"/>
</dbReference>
<name>A0A9P6DYW5_9AGAM</name>
<dbReference type="PROSITE" id="PS50889">
    <property type="entry name" value="S4"/>
    <property type="match status" value="1"/>
</dbReference>
<reference evidence="9" key="1">
    <citation type="journal article" date="2020" name="Nat. Commun.">
        <title>Large-scale genome sequencing of mycorrhizal fungi provides insights into the early evolution of symbiotic traits.</title>
        <authorList>
            <person name="Miyauchi S."/>
            <person name="Kiss E."/>
            <person name="Kuo A."/>
            <person name="Drula E."/>
            <person name="Kohler A."/>
            <person name="Sanchez-Garcia M."/>
            <person name="Morin E."/>
            <person name="Andreopoulos B."/>
            <person name="Barry K.W."/>
            <person name="Bonito G."/>
            <person name="Buee M."/>
            <person name="Carver A."/>
            <person name="Chen C."/>
            <person name="Cichocki N."/>
            <person name="Clum A."/>
            <person name="Culley D."/>
            <person name="Crous P.W."/>
            <person name="Fauchery L."/>
            <person name="Girlanda M."/>
            <person name="Hayes R.D."/>
            <person name="Keri Z."/>
            <person name="LaButti K."/>
            <person name="Lipzen A."/>
            <person name="Lombard V."/>
            <person name="Magnuson J."/>
            <person name="Maillard F."/>
            <person name="Murat C."/>
            <person name="Nolan M."/>
            <person name="Ohm R.A."/>
            <person name="Pangilinan J."/>
            <person name="Pereira M.F."/>
            <person name="Perotto S."/>
            <person name="Peter M."/>
            <person name="Pfister S."/>
            <person name="Riley R."/>
            <person name="Sitrit Y."/>
            <person name="Stielow J.B."/>
            <person name="Szollosi G."/>
            <person name="Zifcakova L."/>
            <person name="Stursova M."/>
            <person name="Spatafora J.W."/>
            <person name="Tedersoo L."/>
            <person name="Vaario L.M."/>
            <person name="Yamada A."/>
            <person name="Yan M."/>
            <person name="Wang P."/>
            <person name="Xu J."/>
            <person name="Bruns T."/>
            <person name="Baldrian P."/>
            <person name="Vilgalys R."/>
            <person name="Dunand C."/>
            <person name="Henrissat B."/>
            <person name="Grigoriev I.V."/>
            <person name="Hibbett D."/>
            <person name="Nagy L.G."/>
            <person name="Martin F.M."/>
        </authorList>
    </citation>
    <scope>NUCLEOTIDE SEQUENCE</scope>
    <source>
        <strain evidence="9">UP504</strain>
    </source>
</reference>
<dbReference type="GO" id="GO:0005763">
    <property type="term" value="C:mitochondrial small ribosomal subunit"/>
    <property type="evidence" value="ECO:0007669"/>
    <property type="project" value="TreeGrafter"/>
</dbReference>
<dbReference type="GO" id="GO:0019843">
    <property type="term" value="F:rRNA binding"/>
    <property type="evidence" value="ECO:0007669"/>
    <property type="project" value="UniProtKB-KW"/>
</dbReference>
<feature type="compositionally biased region" description="Low complexity" evidence="7">
    <location>
        <begin position="232"/>
        <end position="253"/>
    </location>
</feature>
<evidence type="ECO:0000313" key="9">
    <source>
        <dbReference type="EMBL" id="KAF9515365.1"/>
    </source>
</evidence>
<feature type="region of interest" description="Disordered" evidence="7">
    <location>
        <begin position="202"/>
        <end position="265"/>
    </location>
</feature>
<keyword evidence="3 6" id="KW-0694">RNA-binding</keyword>
<dbReference type="AlphaFoldDB" id="A0A9P6DYW5"/>
<dbReference type="CDD" id="cd00165">
    <property type="entry name" value="S4"/>
    <property type="match status" value="1"/>
</dbReference>
<dbReference type="InterPro" id="IPR002942">
    <property type="entry name" value="S4_RNA-bd"/>
</dbReference>
<dbReference type="InterPro" id="IPR022801">
    <property type="entry name" value="Ribosomal_uS4"/>
</dbReference>
<comment type="similarity">
    <text evidence="1">Belongs to the universal ribosomal protein uS4 family.</text>
</comment>
<evidence type="ECO:0000259" key="8">
    <source>
        <dbReference type="SMART" id="SM00363"/>
    </source>
</evidence>
<keyword evidence="5" id="KW-0687">Ribonucleoprotein</keyword>
<sequence>MRREPLPFNVLRSLPRMSWRPLNLYNLWRRSLGPVADEVNFRRSSMTLFQQRWRSKRLVRAYHGDMIPEKKFKRWYLPQRLPDTRIRKTDVGKEEERSYLRLAVGQTKWSNRGKDAQGVLRLREKANAAATKIPLSSLMFIEVERRLDTFIFRCCFAPSVYQARQMTIHGKVRLNGLVQTNPNIRLNPGDMVSVDPRAMTILTRRPTTPSPTPIPDTSDPRKPDVSDTDKNSAASATEPTSSSDSESSESLSPPATPSKPSLDTPMEPVFSFPPYSAPFLFLPAYIEANFTTCSAVYVRHPTARPGYSEIPTPYDADGEVMRFAWEWYSKVRPRAPRKNSVWKSPELARS</sequence>
<protein>
    <recommendedName>
        <fullName evidence="8">RNA-binding S4 domain-containing protein</fullName>
    </recommendedName>
</protein>